<keyword evidence="3" id="KW-1185">Reference proteome</keyword>
<feature type="region of interest" description="Disordered" evidence="1">
    <location>
        <begin position="72"/>
        <end position="106"/>
    </location>
</feature>
<dbReference type="AlphaFoldDB" id="A0AAD8S5W9"/>
<feature type="compositionally biased region" description="Basic and acidic residues" evidence="1">
    <location>
        <begin position="93"/>
        <end position="106"/>
    </location>
</feature>
<sequence>MAAQAALIANGQALANTLATSCGSLAYKPRACQVINKIKSFNMVHSLTSMKYCPKWCVLYSSYDANAKPGQSNAIDVDGVAPSAANASKRPRERTSSKAEAKRDASLQEVMDTVKTLLAGKEVPSEMRDERKRRQKDEALKNYVAIQHKKLSLEEINAHNRLKELELALLAEEAKLMEDPLTDDMDPTQRT</sequence>
<comment type="caution">
    <text evidence="2">The sequence shown here is derived from an EMBL/GenBank/DDBJ whole genome shotgun (WGS) entry which is preliminary data.</text>
</comment>
<organism evidence="2 3">
    <name type="scientific">Lolium multiflorum</name>
    <name type="common">Italian ryegrass</name>
    <name type="synonym">Lolium perenne subsp. multiflorum</name>
    <dbReference type="NCBI Taxonomy" id="4521"/>
    <lineage>
        <taxon>Eukaryota</taxon>
        <taxon>Viridiplantae</taxon>
        <taxon>Streptophyta</taxon>
        <taxon>Embryophyta</taxon>
        <taxon>Tracheophyta</taxon>
        <taxon>Spermatophyta</taxon>
        <taxon>Magnoliopsida</taxon>
        <taxon>Liliopsida</taxon>
        <taxon>Poales</taxon>
        <taxon>Poaceae</taxon>
        <taxon>BOP clade</taxon>
        <taxon>Pooideae</taxon>
        <taxon>Poodae</taxon>
        <taxon>Poeae</taxon>
        <taxon>Poeae Chloroplast Group 2 (Poeae type)</taxon>
        <taxon>Loliodinae</taxon>
        <taxon>Loliinae</taxon>
        <taxon>Lolium</taxon>
    </lineage>
</organism>
<gene>
    <name evidence="2" type="ORF">QYE76_063907</name>
</gene>
<reference evidence="2" key="1">
    <citation type="submission" date="2023-07" db="EMBL/GenBank/DDBJ databases">
        <title>A chromosome-level genome assembly of Lolium multiflorum.</title>
        <authorList>
            <person name="Chen Y."/>
            <person name="Copetti D."/>
            <person name="Kolliker R."/>
            <person name="Studer B."/>
        </authorList>
    </citation>
    <scope>NUCLEOTIDE SEQUENCE</scope>
    <source>
        <strain evidence="2">02402/16</strain>
        <tissue evidence="2">Leaf</tissue>
    </source>
</reference>
<protein>
    <recommendedName>
        <fullName evidence="4">No apical meristem-associated C-terminal domain-containing protein</fullName>
    </recommendedName>
</protein>
<proteinExistence type="predicted"/>
<evidence type="ECO:0000313" key="2">
    <source>
        <dbReference type="EMBL" id="KAK1646102.1"/>
    </source>
</evidence>
<dbReference type="EMBL" id="JAUUTY010000004">
    <property type="protein sequence ID" value="KAK1646102.1"/>
    <property type="molecule type" value="Genomic_DNA"/>
</dbReference>
<accession>A0AAD8S5W9</accession>
<name>A0AAD8S5W9_LOLMU</name>
<evidence type="ECO:0000256" key="1">
    <source>
        <dbReference type="SAM" id="MobiDB-lite"/>
    </source>
</evidence>
<evidence type="ECO:0008006" key="4">
    <source>
        <dbReference type="Google" id="ProtNLM"/>
    </source>
</evidence>
<dbReference type="Proteomes" id="UP001231189">
    <property type="component" value="Unassembled WGS sequence"/>
</dbReference>
<evidence type="ECO:0000313" key="3">
    <source>
        <dbReference type="Proteomes" id="UP001231189"/>
    </source>
</evidence>